<evidence type="ECO:0000313" key="2">
    <source>
        <dbReference type="Proteomes" id="UP000186922"/>
    </source>
</evidence>
<protein>
    <submittedName>
        <fullName evidence="1">Uncharacterized protein</fullName>
    </submittedName>
</protein>
<evidence type="ECO:0000313" key="1">
    <source>
        <dbReference type="EMBL" id="GAV08817.1"/>
    </source>
</evidence>
<proteinExistence type="predicted"/>
<comment type="caution">
    <text evidence="1">The sequence shown here is derived from an EMBL/GenBank/DDBJ whole genome shotgun (WGS) entry which is preliminary data.</text>
</comment>
<dbReference type="AlphaFoldDB" id="A0A1D1W5T5"/>
<name>A0A1D1W5T5_RAMVA</name>
<dbReference type="EMBL" id="BDGG01000019">
    <property type="protein sequence ID" value="GAV08817.1"/>
    <property type="molecule type" value="Genomic_DNA"/>
</dbReference>
<reference evidence="1 2" key="1">
    <citation type="journal article" date="2016" name="Nat. Commun.">
        <title>Extremotolerant tardigrade genome and improved radiotolerance of human cultured cells by tardigrade-unique protein.</title>
        <authorList>
            <person name="Hashimoto T."/>
            <person name="Horikawa D.D."/>
            <person name="Saito Y."/>
            <person name="Kuwahara H."/>
            <person name="Kozuka-Hata H."/>
            <person name="Shin-I T."/>
            <person name="Minakuchi Y."/>
            <person name="Ohishi K."/>
            <person name="Motoyama A."/>
            <person name="Aizu T."/>
            <person name="Enomoto A."/>
            <person name="Kondo K."/>
            <person name="Tanaka S."/>
            <person name="Hara Y."/>
            <person name="Koshikawa S."/>
            <person name="Sagara H."/>
            <person name="Miura T."/>
            <person name="Yokobori S."/>
            <person name="Miyagawa K."/>
            <person name="Suzuki Y."/>
            <person name="Kubo T."/>
            <person name="Oyama M."/>
            <person name="Kohara Y."/>
            <person name="Fujiyama A."/>
            <person name="Arakawa K."/>
            <person name="Katayama T."/>
            <person name="Toyoda A."/>
            <person name="Kunieda T."/>
        </authorList>
    </citation>
    <scope>NUCLEOTIDE SEQUENCE [LARGE SCALE GENOMIC DNA]</scope>
    <source>
        <strain evidence="1 2">YOKOZUNA-1</strain>
    </source>
</reference>
<sequence>MTSGANSGEGNKPVDIFGHKILSWWLACLPRHVCGELKEKKKTWSRSRMLRLQPFSLSKRTLFKYDSCDNGRVTRMPNILQLSHACLDYQVYLLRRFSQRRFGQRQGCIGHFAEVSDREAGRFCYESHQKRLEMGTALDF</sequence>
<organism evidence="1 2">
    <name type="scientific">Ramazzottius varieornatus</name>
    <name type="common">Water bear</name>
    <name type="synonym">Tardigrade</name>
    <dbReference type="NCBI Taxonomy" id="947166"/>
    <lineage>
        <taxon>Eukaryota</taxon>
        <taxon>Metazoa</taxon>
        <taxon>Ecdysozoa</taxon>
        <taxon>Tardigrada</taxon>
        <taxon>Eutardigrada</taxon>
        <taxon>Parachela</taxon>
        <taxon>Hypsibioidea</taxon>
        <taxon>Ramazzottiidae</taxon>
        <taxon>Ramazzottius</taxon>
    </lineage>
</organism>
<keyword evidence="2" id="KW-1185">Reference proteome</keyword>
<accession>A0A1D1W5T5</accession>
<gene>
    <name evidence="1" type="primary">RvY_18456</name>
    <name evidence="1" type="synonym">RvY_18456.1</name>
    <name evidence="1" type="ORF">RvY_18456-1</name>
</gene>
<dbReference type="Proteomes" id="UP000186922">
    <property type="component" value="Unassembled WGS sequence"/>
</dbReference>